<dbReference type="EMBL" id="JACBKZ010000005">
    <property type="protein sequence ID" value="KAF5949301.1"/>
    <property type="molecule type" value="Genomic_DNA"/>
</dbReference>
<proteinExistence type="predicted"/>
<accession>A0A7J7HAM5</accession>
<gene>
    <name evidence="1" type="ORF">HYC85_011294</name>
</gene>
<dbReference type="AlphaFoldDB" id="A0A7J7HAM5"/>
<reference evidence="1 2" key="2">
    <citation type="submission" date="2020-07" db="EMBL/GenBank/DDBJ databases">
        <title>Genome assembly of wild tea tree DASZ reveals pedigree and selection history of tea varieties.</title>
        <authorList>
            <person name="Zhang W."/>
        </authorList>
    </citation>
    <scope>NUCLEOTIDE SEQUENCE [LARGE SCALE GENOMIC DNA]</scope>
    <source>
        <strain evidence="2">cv. G240</strain>
        <tissue evidence="1">Leaf</tissue>
    </source>
</reference>
<reference evidence="2" key="1">
    <citation type="journal article" date="2020" name="Nat. Commun.">
        <title>Genome assembly of wild tea tree DASZ reveals pedigree and selection history of tea varieties.</title>
        <authorList>
            <person name="Zhang W."/>
            <person name="Zhang Y."/>
            <person name="Qiu H."/>
            <person name="Guo Y."/>
            <person name="Wan H."/>
            <person name="Zhang X."/>
            <person name="Scossa F."/>
            <person name="Alseekh S."/>
            <person name="Zhang Q."/>
            <person name="Wang P."/>
            <person name="Xu L."/>
            <person name="Schmidt M.H."/>
            <person name="Jia X."/>
            <person name="Li D."/>
            <person name="Zhu A."/>
            <person name="Guo F."/>
            <person name="Chen W."/>
            <person name="Ni D."/>
            <person name="Usadel B."/>
            <person name="Fernie A.R."/>
            <person name="Wen W."/>
        </authorList>
    </citation>
    <scope>NUCLEOTIDE SEQUENCE [LARGE SCALE GENOMIC DNA]</scope>
    <source>
        <strain evidence="2">cv. G240</strain>
    </source>
</reference>
<organism evidence="1 2">
    <name type="scientific">Camellia sinensis</name>
    <name type="common">Tea plant</name>
    <name type="synonym">Thea sinensis</name>
    <dbReference type="NCBI Taxonomy" id="4442"/>
    <lineage>
        <taxon>Eukaryota</taxon>
        <taxon>Viridiplantae</taxon>
        <taxon>Streptophyta</taxon>
        <taxon>Embryophyta</taxon>
        <taxon>Tracheophyta</taxon>
        <taxon>Spermatophyta</taxon>
        <taxon>Magnoliopsida</taxon>
        <taxon>eudicotyledons</taxon>
        <taxon>Gunneridae</taxon>
        <taxon>Pentapetalae</taxon>
        <taxon>asterids</taxon>
        <taxon>Ericales</taxon>
        <taxon>Theaceae</taxon>
        <taxon>Camellia</taxon>
    </lineage>
</organism>
<evidence type="ECO:0000313" key="1">
    <source>
        <dbReference type="EMBL" id="KAF5949301.1"/>
    </source>
</evidence>
<dbReference type="Proteomes" id="UP000593564">
    <property type="component" value="Unassembled WGS sequence"/>
</dbReference>
<protein>
    <submittedName>
        <fullName evidence="1">Uncharacterized protein</fullName>
    </submittedName>
</protein>
<sequence>MSSQDTGSVASSRRPSVVVMHNHPNRISLFPYRYLPIPTPHFQSSMLSSCRL</sequence>
<evidence type="ECO:0000313" key="2">
    <source>
        <dbReference type="Proteomes" id="UP000593564"/>
    </source>
</evidence>
<comment type="caution">
    <text evidence="1">The sequence shown here is derived from an EMBL/GenBank/DDBJ whole genome shotgun (WGS) entry which is preliminary data.</text>
</comment>
<name>A0A7J7HAM5_CAMSI</name>
<keyword evidence="2" id="KW-1185">Reference proteome</keyword>